<protein>
    <recommendedName>
        <fullName evidence="3">DNA polymerase III subunit alpha</fullName>
        <ecNumber evidence="2">2.7.7.7</ecNumber>
    </recommendedName>
</protein>
<evidence type="ECO:0000256" key="6">
    <source>
        <dbReference type="ARBA" id="ARBA00022695"/>
    </source>
</evidence>
<comment type="caution">
    <text evidence="12">The sequence shown here is derived from an EMBL/GenBank/DDBJ whole genome shotgun (WGS) entry which is preliminary data.</text>
</comment>
<dbReference type="GO" id="GO:0006260">
    <property type="term" value="P:DNA replication"/>
    <property type="evidence" value="ECO:0007669"/>
    <property type="project" value="UniProtKB-KW"/>
</dbReference>
<dbReference type="GO" id="GO:0003887">
    <property type="term" value="F:DNA-directed DNA polymerase activity"/>
    <property type="evidence" value="ECO:0007669"/>
    <property type="project" value="UniProtKB-KW"/>
</dbReference>
<dbReference type="PANTHER" id="PTHR32294">
    <property type="entry name" value="DNA POLYMERASE III SUBUNIT ALPHA"/>
    <property type="match status" value="1"/>
</dbReference>
<reference evidence="12 13" key="1">
    <citation type="submission" date="2019-07" db="EMBL/GenBank/DDBJ databases">
        <title>Genome sequencing of lignin-degrading bacterial isolates.</title>
        <authorList>
            <person name="Gladden J."/>
        </authorList>
    </citation>
    <scope>NUCLEOTIDE SEQUENCE [LARGE SCALE GENOMIC DNA]</scope>
    <source>
        <strain evidence="12 13">J11</strain>
    </source>
</reference>
<dbReference type="Gene3D" id="1.10.150.870">
    <property type="match status" value="1"/>
</dbReference>
<dbReference type="Gene3D" id="1.10.10.1600">
    <property type="entry name" value="Bacterial DNA polymerase III alpha subunit, thumb domain"/>
    <property type="match status" value="1"/>
</dbReference>
<dbReference type="SUPFAM" id="SSF89550">
    <property type="entry name" value="PHP domain-like"/>
    <property type="match status" value="1"/>
</dbReference>
<dbReference type="InterPro" id="IPR016195">
    <property type="entry name" value="Pol/histidinol_Pase-like"/>
</dbReference>
<evidence type="ECO:0000256" key="4">
    <source>
        <dbReference type="ARBA" id="ARBA00022490"/>
    </source>
</evidence>
<evidence type="ECO:0000256" key="3">
    <source>
        <dbReference type="ARBA" id="ARBA00019114"/>
    </source>
</evidence>
<comment type="catalytic activity">
    <reaction evidence="9">
        <text>DNA(n) + a 2'-deoxyribonucleoside 5'-triphosphate = DNA(n+1) + diphosphate</text>
        <dbReference type="Rhea" id="RHEA:22508"/>
        <dbReference type="Rhea" id="RHEA-COMP:17339"/>
        <dbReference type="Rhea" id="RHEA-COMP:17340"/>
        <dbReference type="ChEBI" id="CHEBI:33019"/>
        <dbReference type="ChEBI" id="CHEBI:61560"/>
        <dbReference type="ChEBI" id="CHEBI:173112"/>
        <dbReference type="EC" id="2.7.7.7"/>
    </reaction>
</comment>
<dbReference type="InterPro" id="IPR049821">
    <property type="entry name" value="PolIIIA_DnaE1_PHP"/>
</dbReference>
<keyword evidence="4" id="KW-0963">Cytoplasm</keyword>
<dbReference type="InterPro" id="IPR004365">
    <property type="entry name" value="NA-bd_OB_tRNA"/>
</dbReference>
<keyword evidence="13" id="KW-1185">Reference proteome</keyword>
<sequence length="1203" mass="132818">MRKGRGLAEGGEKVATLPVPPACPPGTMAPMSSPRFVHLRLHSEYSIVDGIVRLDDAVKAAAADGMGALALTDLANAFGLIRFYKEARGRGVKPIVGADVWITNADDRDKPSRMLLLVQDRQGYLNLCVLLSRAWLTNQHRGRAEIDPAWFEEVGDAGVPLASGMIALSGAMGGEVGMALANGNRAAAERAARHWAAVFPQRYYIELQRAGQPGTEAYVQQAVQLAAALELPVVATHPVQFMTPDDYTAHEARVCIAEGELLANPRRTRRFTTDQYFKTQDEMCALFADIPSALQNAVQIARRCNLTLELGKPRLPLFPTPDGMSLDDYLVHMSKEGLERRLAVLFPDEATREAKRPEYYARLEFETGIIIEMGFPGYFLIVADFINWAKNNGVPVGPGRGSGAGSLVAYALGITDLDPLKYALLFERFLNPERVSMPDFDIDFCQHGRDRVIQYVKEKYGKEAVSQIATFGTMAAKAAVRDVGRVLDLGYNFVDGVAKLIPFKPGKLVTIEEAKKEEPLLTERENNEEEVRQLLELAQRVEGMTRNVGMHAGGVLIAPGKLTDFCPLYTQGGQNDGMSGVVSQYDKDDVEAAGLVKFDFLGLTTLTILDWAERYIRRLNPDKADWNCSQIPLDDPAAFDILKSANTVAVFQLESRGMQGMLKDAKPDRFEDIIALVSLYRPGPMDLIPSFCARKHGREKVEYPDPRVEPVLKETYGIMVYQEQVMQMAQIIGGYSLGGADLLRRAMGKKKPEEMAKHRELFREGAAKNGLSSDKADEIFDLMEKFAGYGFNKSHAAAYALLAYYTAWLKAHHPAEFMAANMSLAMDDTDKVKILYEDCRANGLRVLPPDVNASEYRFAPTDAKTIRYGLGGIKGSGQGAIEDILRAREERPFTDLFDFCERVDRRQVNRRTIEALIRAGAFDTLHPNRAQLLASVPRAMEAAEQKAESANQVSLFDLMADDGDAHRPELVDEPAWTAKRMLQEEKQALGYYFSGHLFDAYRDEVRRFVKGTLAGLEKEVQGNGGGYGRDVRGKMVAGVITGIRTQMTQRGKMLIVLLDDGTAQIEMTVFNELFDANRHMFRDDELLIAQGNARHDTFTGGVRFTAETVMDLTAARARHARAVKLSLNGNSSTAMLRELLTPHLARGQGAGPIAALPVCIEYTSAAAVCEAVLGEDWRIVPSDDTIAALRTALSAERVSTLYD</sequence>
<dbReference type="Gene3D" id="3.20.20.140">
    <property type="entry name" value="Metal-dependent hydrolases"/>
    <property type="match status" value="1"/>
</dbReference>
<name>A0A562B250_9BURK</name>
<dbReference type="InterPro" id="IPR004805">
    <property type="entry name" value="DnaE2/DnaE/PolC"/>
</dbReference>
<dbReference type="Pfam" id="PF17657">
    <property type="entry name" value="DNA_pol3_finger"/>
    <property type="match status" value="1"/>
</dbReference>
<dbReference type="NCBIfam" id="NF004226">
    <property type="entry name" value="PRK05673.1"/>
    <property type="match status" value="1"/>
</dbReference>
<dbReference type="Pfam" id="PF02811">
    <property type="entry name" value="PHP"/>
    <property type="match status" value="1"/>
</dbReference>
<evidence type="ECO:0000256" key="5">
    <source>
        <dbReference type="ARBA" id="ARBA00022679"/>
    </source>
</evidence>
<dbReference type="Pfam" id="PF01336">
    <property type="entry name" value="tRNA_anti-codon"/>
    <property type="match status" value="1"/>
</dbReference>
<evidence type="ECO:0000313" key="13">
    <source>
        <dbReference type="Proteomes" id="UP000318141"/>
    </source>
</evidence>
<feature type="region of interest" description="Disordered" evidence="10">
    <location>
        <begin position="1"/>
        <end position="26"/>
    </location>
</feature>
<dbReference type="GO" id="GO:0008408">
    <property type="term" value="F:3'-5' exonuclease activity"/>
    <property type="evidence" value="ECO:0007669"/>
    <property type="project" value="InterPro"/>
</dbReference>
<dbReference type="GO" id="GO:0005737">
    <property type="term" value="C:cytoplasm"/>
    <property type="evidence" value="ECO:0007669"/>
    <property type="project" value="UniProtKB-SubCell"/>
</dbReference>
<dbReference type="Pfam" id="PF14579">
    <property type="entry name" value="HHH_6"/>
    <property type="match status" value="1"/>
</dbReference>
<dbReference type="SMART" id="SM00481">
    <property type="entry name" value="POLIIIAc"/>
    <property type="match status" value="1"/>
</dbReference>
<dbReference type="Proteomes" id="UP000318141">
    <property type="component" value="Unassembled WGS sequence"/>
</dbReference>
<dbReference type="InterPro" id="IPR004013">
    <property type="entry name" value="PHP_dom"/>
</dbReference>
<dbReference type="PANTHER" id="PTHR32294:SF0">
    <property type="entry name" value="DNA POLYMERASE III SUBUNIT ALPHA"/>
    <property type="match status" value="1"/>
</dbReference>
<dbReference type="EMBL" id="VLJN01000065">
    <property type="protein sequence ID" value="TWG79297.1"/>
    <property type="molecule type" value="Genomic_DNA"/>
</dbReference>
<dbReference type="InterPro" id="IPR011708">
    <property type="entry name" value="DNA_pol3_alpha_NTPase_dom"/>
</dbReference>
<evidence type="ECO:0000256" key="7">
    <source>
        <dbReference type="ARBA" id="ARBA00022705"/>
    </source>
</evidence>
<organism evidence="12 13">
    <name type="scientific">Cupriavidus gilardii J11</name>
    <dbReference type="NCBI Taxonomy" id="936133"/>
    <lineage>
        <taxon>Bacteria</taxon>
        <taxon>Pseudomonadati</taxon>
        <taxon>Pseudomonadota</taxon>
        <taxon>Betaproteobacteria</taxon>
        <taxon>Burkholderiales</taxon>
        <taxon>Burkholderiaceae</taxon>
        <taxon>Cupriavidus</taxon>
    </lineage>
</organism>
<evidence type="ECO:0000256" key="9">
    <source>
        <dbReference type="ARBA" id="ARBA00049244"/>
    </source>
</evidence>
<evidence type="ECO:0000256" key="2">
    <source>
        <dbReference type="ARBA" id="ARBA00012417"/>
    </source>
</evidence>
<evidence type="ECO:0000259" key="11">
    <source>
        <dbReference type="SMART" id="SM00481"/>
    </source>
</evidence>
<evidence type="ECO:0000256" key="8">
    <source>
        <dbReference type="ARBA" id="ARBA00022932"/>
    </source>
</evidence>
<dbReference type="InterPro" id="IPR040982">
    <property type="entry name" value="DNA_pol3_finger"/>
</dbReference>
<evidence type="ECO:0000256" key="1">
    <source>
        <dbReference type="ARBA" id="ARBA00004496"/>
    </source>
</evidence>
<proteinExistence type="predicted"/>
<dbReference type="InterPro" id="IPR029460">
    <property type="entry name" value="DNAPol_HHH"/>
</dbReference>
<dbReference type="NCBIfam" id="TIGR00594">
    <property type="entry name" value="polc"/>
    <property type="match status" value="1"/>
</dbReference>
<dbReference type="Pfam" id="PF07733">
    <property type="entry name" value="DNA_pol3_alpha"/>
    <property type="match status" value="1"/>
</dbReference>
<keyword evidence="6" id="KW-0548">Nucleotidyltransferase</keyword>
<dbReference type="GO" id="GO:0003676">
    <property type="term" value="F:nucleic acid binding"/>
    <property type="evidence" value="ECO:0007669"/>
    <property type="project" value="InterPro"/>
</dbReference>
<evidence type="ECO:0000313" key="12">
    <source>
        <dbReference type="EMBL" id="TWG79297.1"/>
    </source>
</evidence>
<keyword evidence="7" id="KW-0235">DNA replication</keyword>
<dbReference type="InterPro" id="IPR003141">
    <property type="entry name" value="Pol/His_phosphatase_N"/>
</dbReference>
<evidence type="ECO:0000256" key="10">
    <source>
        <dbReference type="SAM" id="MobiDB-lite"/>
    </source>
</evidence>
<feature type="domain" description="Polymerase/histidinol phosphatase N-terminal" evidence="11">
    <location>
        <begin position="37"/>
        <end position="104"/>
    </location>
</feature>
<gene>
    <name evidence="12" type="ORF">L602_000700001130</name>
</gene>
<comment type="subcellular location">
    <subcellularLocation>
        <location evidence="1">Cytoplasm</location>
    </subcellularLocation>
</comment>
<dbReference type="CDD" id="cd07433">
    <property type="entry name" value="PHP_PolIIIA_DnaE1"/>
    <property type="match status" value="1"/>
</dbReference>
<accession>A0A562B250</accession>
<dbReference type="AlphaFoldDB" id="A0A562B250"/>
<keyword evidence="8" id="KW-0239">DNA-directed DNA polymerase</keyword>
<dbReference type="EC" id="2.7.7.7" evidence="2"/>
<keyword evidence="5" id="KW-0808">Transferase</keyword>
<dbReference type="CDD" id="cd04485">
    <property type="entry name" value="DnaE_OBF"/>
    <property type="match status" value="1"/>
</dbReference>
<dbReference type="InterPro" id="IPR041931">
    <property type="entry name" value="DNA_pol3_alpha_thumb_dom"/>
</dbReference>